<evidence type="ECO:0000313" key="1">
    <source>
        <dbReference type="EMBL" id="CAB4982945.1"/>
    </source>
</evidence>
<reference evidence="1" key="1">
    <citation type="submission" date="2020-05" db="EMBL/GenBank/DDBJ databases">
        <authorList>
            <person name="Chiriac C."/>
            <person name="Salcher M."/>
            <person name="Ghai R."/>
            <person name="Kavagutti S V."/>
        </authorList>
    </citation>
    <scope>NUCLEOTIDE SEQUENCE</scope>
</reference>
<organism evidence="1">
    <name type="scientific">freshwater metagenome</name>
    <dbReference type="NCBI Taxonomy" id="449393"/>
    <lineage>
        <taxon>unclassified sequences</taxon>
        <taxon>metagenomes</taxon>
        <taxon>ecological metagenomes</taxon>
    </lineage>
</organism>
<name>A0A6J7MT47_9ZZZZ</name>
<protein>
    <submittedName>
        <fullName evidence="1">Unannotated protein</fullName>
    </submittedName>
</protein>
<dbReference type="EMBL" id="CAFBOM010000073">
    <property type="protein sequence ID" value="CAB4982945.1"/>
    <property type="molecule type" value="Genomic_DNA"/>
</dbReference>
<accession>A0A6J7MT47</accession>
<gene>
    <name evidence="1" type="ORF">UFOPK3957_00568</name>
</gene>
<dbReference type="AlphaFoldDB" id="A0A6J7MT47"/>
<proteinExistence type="predicted"/>
<sequence>MGADDTAEQPGADDLVRLRAHVHGEHPTPEIGVALPAASDLGSEGTGRPGIHDVRVAHEAVRDPALILGVAGGGVAARVDGQVGLGGPEDLVIARIASLIEGVPHRNRHAEEPLARDQPVAVEPADPVLVAHPHVLRMPVELLATLDEAVTKHRVTSTIGEVPLTGRDDLQRLIALLKELHRVNDLPRLSDEVACCTEHLDHPLLGGVARRADDGLVVAHADRVGDPFGDVGKDPAVPADDRTCRELKLAPPGDVGEVAEGADHGDARALLRVGKVMGDDRDLDPERWRAHGRAEEGLVAGVVRVGDKRDACGEELGARGLDEDLLCRISRPREADPVVGTGALAVLELGLRDGGLEGDVP</sequence>